<evidence type="ECO:0000313" key="2">
    <source>
        <dbReference type="Proteomes" id="UP001224083"/>
    </source>
</evidence>
<dbReference type="SUPFAM" id="SSF53448">
    <property type="entry name" value="Nucleotide-diphospho-sugar transferases"/>
    <property type="match status" value="1"/>
</dbReference>
<evidence type="ECO:0008006" key="3">
    <source>
        <dbReference type="Google" id="ProtNLM"/>
    </source>
</evidence>
<proteinExistence type="predicted"/>
<organism evidence="1 2">
    <name type="scientific">Bisgaard Taxon 45</name>
    <dbReference type="NCBI Taxonomy" id="304289"/>
    <lineage>
        <taxon>Bacteria</taxon>
        <taxon>Pseudomonadati</taxon>
        <taxon>Pseudomonadota</taxon>
        <taxon>Gammaproteobacteria</taxon>
        <taxon>Pasteurellales</taxon>
        <taxon>Pasteurellaceae</taxon>
    </lineage>
</organism>
<name>A0ABT9KGA3_9PAST</name>
<sequence length="295" mass="35503">MIKTFFSFLQFYLRNKGVLHISENMQKLYDWRKPVKPYAFIRLHNEIKTVDACLHSILPILKGGVIGFNSCTDGTKEYILEFCKKYPQFIPAEYPHYLIPANDKKYKEDNIDINSRLDTYYNFVWSKLPQNEWIIKIDGDHIWDLENTIKLCKLVIRKKDCVILNRINLHCVNEQVYIHKKVPLFEPGDSWLLYNNGKINFTFRRGWNDNEFFAWECLELPRKERRKIYGVLSNYHFPLVKSHRSNFNTEEWVLLQDYDLQKYIIENNMQGRVPDDMISTERIIAEFKKFNHENE</sequence>
<dbReference type="InterPro" id="IPR010446">
    <property type="entry name" value="GalNAc_Trfase_b"/>
</dbReference>
<evidence type="ECO:0000313" key="1">
    <source>
        <dbReference type="EMBL" id="MDP9501078.1"/>
    </source>
</evidence>
<reference evidence="1 2" key="1">
    <citation type="submission" date="2022-12" db="EMBL/GenBank/DDBJ databases">
        <title>Genome sequence of Pasteurellaceae Bisgaard Taxon 45.</title>
        <authorList>
            <person name="Foggin C."/>
            <person name="Rosen L.E."/>
            <person name="Henton M."/>
            <person name="Buys A."/>
            <person name="Floyd T."/>
            <person name="Turner A.D."/>
            <person name="Tarbin J."/>
            <person name="Lloyd A.S."/>
            <person name="Chaitezvi C."/>
            <person name="Ellis R.J."/>
            <person name="Roberts H.C."/>
            <person name="Dastjerdi A."/>
            <person name="Nunez A."/>
            <person name="Van Vliet A.H."/>
            <person name="Steinbach F."/>
        </authorList>
    </citation>
    <scope>NUCLEOTIDE SEQUENCE [LARGE SCALE GENOMIC DNA]</scope>
    <source>
        <strain evidence="1 2">VF20HR</strain>
    </source>
</reference>
<gene>
    <name evidence="1" type="ORF">O7M46_08910</name>
</gene>
<dbReference type="EMBL" id="JAQAHH010000009">
    <property type="protein sequence ID" value="MDP9501078.1"/>
    <property type="molecule type" value="Genomic_DNA"/>
</dbReference>
<comment type="caution">
    <text evidence="1">The sequence shown here is derived from an EMBL/GenBank/DDBJ whole genome shotgun (WGS) entry which is preliminary data.</text>
</comment>
<dbReference type="Proteomes" id="UP001224083">
    <property type="component" value="Unassembled WGS sequence"/>
</dbReference>
<dbReference type="InterPro" id="IPR029044">
    <property type="entry name" value="Nucleotide-diphossugar_trans"/>
</dbReference>
<dbReference type="Pfam" id="PF06306">
    <property type="entry name" value="CgtA"/>
    <property type="match status" value="1"/>
</dbReference>
<accession>A0ABT9KGA3</accession>
<protein>
    <recommendedName>
        <fullName evidence="3">Beta-1,4-N-acetylgalactosaminyltransferase</fullName>
    </recommendedName>
</protein>
<keyword evidence="2" id="KW-1185">Reference proteome</keyword>